<dbReference type="RefSeq" id="WP_124798208.1">
    <property type="nucleotide sequence ID" value="NZ_CP034170.1"/>
</dbReference>
<dbReference type="OrthoDB" id="2426596at2"/>
<dbReference type="EMBL" id="CP034170">
    <property type="protein sequence ID" value="AZI57523.1"/>
    <property type="molecule type" value="Genomic_DNA"/>
</dbReference>
<reference evidence="1 2" key="2">
    <citation type="submission" date="2018-12" db="EMBL/GenBank/DDBJ databases">
        <title>Nakamurella antarcticus sp. nov., isolated from Antarctica South Shetland Islands soil.</title>
        <authorList>
            <person name="Peng F."/>
        </authorList>
    </citation>
    <scope>NUCLEOTIDE SEQUENCE [LARGE SCALE GENOMIC DNA]</scope>
    <source>
        <strain evidence="1 2">S14-144</strain>
    </source>
</reference>
<dbReference type="KEGG" id="nak:EH165_04455"/>
<proteinExistence type="predicted"/>
<evidence type="ECO:0000313" key="2">
    <source>
        <dbReference type="Proteomes" id="UP000268084"/>
    </source>
</evidence>
<protein>
    <submittedName>
        <fullName evidence="1">Uncharacterized protein</fullName>
    </submittedName>
</protein>
<dbReference type="AlphaFoldDB" id="A0A3G8ZJS8"/>
<reference evidence="1 2" key="1">
    <citation type="submission" date="2018-11" db="EMBL/GenBank/DDBJ databases">
        <authorList>
            <person name="Da X."/>
        </authorList>
    </citation>
    <scope>NUCLEOTIDE SEQUENCE [LARGE SCALE GENOMIC DNA]</scope>
    <source>
        <strain evidence="1 2">S14-144</strain>
    </source>
</reference>
<name>A0A3G8ZJS8_9ACTN</name>
<evidence type="ECO:0000313" key="1">
    <source>
        <dbReference type="EMBL" id="AZI57523.1"/>
    </source>
</evidence>
<sequence length="202" mass="22308">MDEPRRLLDPSVGDWINARLVRGESSMGSRVRSVIPTGFQRVVRDGNGRSGNVDPDEGSVPVGTLTAILDHCLCDGNVVQGVWLGFGTWTYRWNGEPVLPGWGGREYRLFATAKAAITTWPGMSPSWPQSANLIWPADNSWCIATEIDWDSTLVAGSTDMTDAILADVRLESFVVEYEDDLSWCGNILNPRPDWLARQCPPD</sequence>
<organism evidence="1 2">
    <name type="scientific">Nakamurella antarctica</name>
    <dbReference type="NCBI Taxonomy" id="1902245"/>
    <lineage>
        <taxon>Bacteria</taxon>
        <taxon>Bacillati</taxon>
        <taxon>Actinomycetota</taxon>
        <taxon>Actinomycetes</taxon>
        <taxon>Nakamurellales</taxon>
        <taxon>Nakamurellaceae</taxon>
        <taxon>Nakamurella</taxon>
    </lineage>
</organism>
<gene>
    <name evidence="1" type="ORF">EH165_04455</name>
</gene>
<accession>A0A3G8ZJS8</accession>
<dbReference type="Proteomes" id="UP000268084">
    <property type="component" value="Chromosome"/>
</dbReference>
<keyword evidence="2" id="KW-1185">Reference proteome</keyword>